<keyword evidence="5 12" id="KW-0812">Transmembrane</keyword>
<dbReference type="InterPro" id="IPR001611">
    <property type="entry name" value="Leu-rich_rpt"/>
</dbReference>
<keyword evidence="4" id="KW-0433">Leucine-rich repeat</keyword>
<evidence type="ECO:0000256" key="11">
    <source>
        <dbReference type="ARBA" id="ARBA00037847"/>
    </source>
</evidence>
<sequence>MKADDLSSNSLEGDPPSYIGFIFPYSMSLNVPGNSLQGGIPSSMCQTGQLQILDVFSNRFVGELPEQLMRCQSLSYLQLSNNSLRGQFLSSFSVARNNLSSMTPEQKNQFATFVRVSYEGNCFLCGLPLGSCSGLKGSPTLPPSEHQEDSFMITFIWSFAGSYAVAFFVTVFFLYLDSYYRTLFFDFILVQDSLL</sequence>
<evidence type="ECO:0000313" key="13">
    <source>
        <dbReference type="EMBL" id="PKI72710.1"/>
    </source>
</evidence>
<dbReference type="PANTHER" id="PTHR48062">
    <property type="entry name" value="RECEPTOR-LIKE PROTEIN 14"/>
    <property type="match status" value="1"/>
</dbReference>
<dbReference type="SUPFAM" id="SSF52058">
    <property type="entry name" value="L domain-like"/>
    <property type="match status" value="1"/>
</dbReference>
<evidence type="ECO:0000256" key="5">
    <source>
        <dbReference type="ARBA" id="ARBA00022692"/>
    </source>
</evidence>
<dbReference type="Gene3D" id="3.80.10.10">
    <property type="entry name" value="Ribonuclease Inhibitor"/>
    <property type="match status" value="1"/>
</dbReference>
<dbReference type="PANTHER" id="PTHR48062:SF52">
    <property type="entry name" value="RECEPTOR-LIKE PROTEIN 8-RELATED"/>
    <property type="match status" value="1"/>
</dbReference>
<reference evidence="13 14" key="1">
    <citation type="submission" date="2017-11" db="EMBL/GenBank/DDBJ databases">
        <title>De-novo sequencing of pomegranate (Punica granatum L.) genome.</title>
        <authorList>
            <person name="Akparov Z."/>
            <person name="Amiraslanov A."/>
            <person name="Hajiyeva S."/>
            <person name="Abbasov M."/>
            <person name="Kaur K."/>
            <person name="Hamwieh A."/>
            <person name="Solovyev V."/>
            <person name="Salamov A."/>
            <person name="Braich B."/>
            <person name="Kosarev P."/>
            <person name="Mahmoud A."/>
            <person name="Hajiyev E."/>
            <person name="Babayeva S."/>
            <person name="Izzatullayeva V."/>
            <person name="Mammadov A."/>
            <person name="Mammadov A."/>
            <person name="Sharifova S."/>
            <person name="Ojaghi J."/>
            <person name="Eynullazada K."/>
            <person name="Bayramov B."/>
            <person name="Abdulazimova A."/>
            <person name="Shahmuradov I."/>
        </authorList>
    </citation>
    <scope>NUCLEOTIDE SEQUENCE [LARGE SCALE GENOMIC DNA]</scope>
    <source>
        <strain evidence="14">cv. AG2017</strain>
        <tissue evidence="13">Leaf</tissue>
    </source>
</reference>
<feature type="transmembrane region" description="Helical" evidence="12">
    <location>
        <begin position="151"/>
        <end position="176"/>
    </location>
</feature>
<keyword evidence="9 12" id="KW-0472">Membrane</keyword>
<keyword evidence="14" id="KW-1185">Reference proteome</keyword>
<evidence type="ECO:0000256" key="8">
    <source>
        <dbReference type="ARBA" id="ARBA00022989"/>
    </source>
</evidence>
<accession>A0A2I0KWI9</accession>
<evidence type="ECO:0000256" key="4">
    <source>
        <dbReference type="ARBA" id="ARBA00022614"/>
    </source>
</evidence>
<comment type="similarity">
    <text evidence="2">Belongs to the RLP family.</text>
</comment>
<dbReference type="EMBL" id="PGOL01000317">
    <property type="protein sequence ID" value="PKI72710.1"/>
    <property type="molecule type" value="Genomic_DNA"/>
</dbReference>
<evidence type="ECO:0000256" key="3">
    <source>
        <dbReference type="ARBA" id="ARBA00022475"/>
    </source>
</evidence>
<proteinExistence type="inferred from homology"/>
<dbReference type="AlphaFoldDB" id="A0A2I0KWI9"/>
<dbReference type="GO" id="GO:0005886">
    <property type="term" value="C:plasma membrane"/>
    <property type="evidence" value="ECO:0007669"/>
    <property type="project" value="UniProtKB-SubCell"/>
</dbReference>
<evidence type="ECO:0000256" key="10">
    <source>
        <dbReference type="ARBA" id="ARBA00023170"/>
    </source>
</evidence>
<evidence type="ECO:0000256" key="2">
    <source>
        <dbReference type="ARBA" id="ARBA00009592"/>
    </source>
</evidence>
<dbReference type="STRING" id="22663.A0A2I0KWI9"/>
<evidence type="ECO:0000256" key="12">
    <source>
        <dbReference type="SAM" id="Phobius"/>
    </source>
</evidence>
<dbReference type="InterPro" id="IPR032675">
    <property type="entry name" value="LRR_dom_sf"/>
</dbReference>
<comment type="caution">
    <text evidence="13">The sequence shown here is derived from an EMBL/GenBank/DDBJ whole genome shotgun (WGS) entry which is preliminary data.</text>
</comment>
<keyword evidence="10" id="KW-0675">Receptor</keyword>
<evidence type="ECO:0000256" key="7">
    <source>
        <dbReference type="ARBA" id="ARBA00022737"/>
    </source>
</evidence>
<keyword evidence="8 12" id="KW-1133">Transmembrane helix</keyword>
<evidence type="ECO:0000256" key="9">
    <source>
        <dbReference type="ARBA" id="ARBA00023136"/>
    </source>
</evidence>
<evidence type="ECO:0000256" key="6">
    <source>
        <dbReference type="ARBA" id="ARBA00022729"/>
    </source>
</evidence>
<evidence type="ECO:0000313" key="14">
    <source>
        <dbReference type="Proteomes" id="UP000233551"/>
    </source>
</evidence>
<comment type="subcellular location">
    <subcellularLocation>
        <location evidence="1">Cell membrane</location>
    </subcellularLocation>
    <subcellularLocation>
        <location evidence="11">Endomembrane system</location>
        <topology evidence="11">Single-pass membrane protein</topology>
    </subcellularLocation>
</comment>
<gene>
    <name evidence="13" type="ORF">CRG98_006918</name>
</gene>
<dbReference type="Pfam" id="PF00560">
    <property type="entry name" value="LRR_1"/>
    <property type="match status" value="2"/>
</dbReference>
<dbReference type="InterPro" id="IPR051502">
    <property type="entry name" value="RLP_Defense_Trigger"/>
</dbReference>
<keyword evidence="3" id="KW-1003">Cell membrane</keyword>
<organism evidence="13 14">
    <name type="scientific">Punica granatum</name>
    <name type="common">Pomegranate</name>
    <dbReference type="NCBI Taxonomy" id="22663"/>
    <lineage>
        <taxon>Eukaryota</taxon>
        <taxon>Viridiplantae</taxon>
        <taxon>Streptophyta</taxon>
        <taxon>Embryophyta</taxon>
        <taxon>Tracheophyta</taxon>
        <taxon>Spermatophyta</taxon>
        <taxon>Magnoliopsida</taxon>
        <taxon>eudicotyledons</taxon>
        <taxon>Gunneridae</taxon>
        <taxon>Pentapetalae</taxon>
        <taxon>rosids</taxon>
        <taxon>malvids</taxon>
        <taxon>Myrtales</taxon>
        <taxon>Lythraceae</taxon>
        <taxon>Punica</taxon>
    </lineage>
</organism>
<keyword evidence="7" id="KW-0677">Repeat</keyword>
<evidence type="ECO:0000256" key="1">
    <source>
        <dbReference type="ARBA" id="ARBA00004236"/>
    </source>
</evidence>
<name>A0A2I0KWI9_PUNGR</name>
<keyword evidence="6" id="KW-0732">Signal</keyword>
<dbReference type="Proteomes" id="UP000233551">
    <property type="component" value="Unassembled WGS sequence"/>
</dbReference>
<protein>
    <submittedName>
        <fullName evidence="13">Uncharacterized protein</fullName>
    </submittedName>
</protein>